<evidence type="ECO:0000256" key="1">
    <source>
        <dbReference type="SAM" id="MobiDB-lite"/>
    </source>
</evidence>
<proteinExistence type="predicted"/>
<feature type="region of interest" description="Disordered" evidence="1">
    <location>
        <begin position="8"/>
        <end position="127"/>
    </location>
</feature>
<organism evidence="2">
    <name type="scientific">Chromera velia CCMP2878</name>
    <dbReference type="NCBI Taxonomy" id="1169474"/>
    <lineage>
        <taxon>Eukaryota</taxon>
        <taxon>Sar</taxon>
        <taxon>Alveolata</taxon>
        <taxon>Colpodellida</taxon>
        <taxon>Chromeraceae</taxon>
        <taxon>Chromera</taxon>
    </lineage>
</organism>
<evidence type="ECO:0000313" key="2">
    <source>
        <dbReference type="EMBL" id="CEM46493.1"/>
    </source>
</evidence>
<dbReference type="VEuPathDB" id="CryptoDB:Cvel_30156"/>
<name>A0A0G4HQF8_9ALVE</name>
<gene>
    <name evidence="2" type="ORF">Cvel_30156</name>
</gene>
<feature type="compositionally biased region" description="Acidic residues" evidence="1">
    <location>
        <begin position="118"/>
        <end position="127"/>
    </location>
</feature>
<protein>
    <submittedName>
        <fullName evidence="2">Uncharacterized protein</fullName>
    </submittedName>
</protein>
<accession>A0A0G4HQF8</accession>
<sequence>MRVVLCKYSRYTRRGGGGGNRGGQRGGYQNSQPSSQQGRGRGGAPVVPSSRGRGYNPSGNRYGMTRTPSTQFRTPIVQRGGGRAFSGARGNSRGRGGRDGYRAYYTETDENGFPLPPEQEEEGEGYYEEQEYEEPAYSDQELAHLLAVTTQRIQELGISPDAYLEQYGDQSQSESLHVLVANPPVQ</sequence>
<reference evidence="2" key="1">
    <citation type="submission" date="2014-11" db="EMBL/GenBank/DDBJ databases">
        <authorList>
            <person name="Otto D Thomas"/>
            <person name="Naeem Raeece"/>
        </authorList>
    </citation>
    <scope>NUCLEOTIDE SEQUENCE</scope>
</reference>
<dbReference type="AlphaFoldDB" id="A0A0G4HQF8"/>
<feature type="compositionally biased region" description="Gly residues" evidence="1">
    <location>
        <begin position="14"/>
        <end position="26"/>
    </location>
</feature>
<dbReference type="EMBL" id="CDMZ01003469">
    <property type="protein sequence ID" value="CEM46493.1"/>
    <property type="molecule type" value="Genomic_DNA"/>
</dbReference>